<keyword evidence="6" id="KW-1185">Reference proteome</keyword>
<dbReference type="InterPro" id="IPR036271">
    <property type="entry name" value="Tet_transcr_reg_TetR-rel_C_sf"/>
</dbReference>
<name>A0A2N0Z9E0_9BACI</name>
<dbReference type="RefSeq" id="WP_066197701.1">
    <property type="nucleotide sequence ID" value="NZ_CP194732.1"/>
</dbReference>
<reference evidence="5 6" key="1">
    <citation type="journal article" date="2010" name="Int. J. Syst. Evol. Microbiol.">
        <title>Bacillus horneckiae sp. nov., isolated from a spacecraft-assembly clean room.</title>
        <authorList>
            <person name="Vaishampayan P."/>
            <person name="Probst A."/>
            <person name="Krishnamurthi S."/>
            <person name="Ghosh S."/>
            <person name="Osman S."/>
            <person name="McDowall A."/>
            <person name="Ruckmani A."/>
            <person name="Mayilraj S."/>
            <person name="Venkateswaran K."/>
        </authorList>
    </citation>
    <scope>NUCLEOTIDE SEQUENCE [LARGE SCALE GENOMIC DNA]</scope>
    <source>
        <strain evidence="6">1PO1SC</strain>
    </source>
</reference>
<dbReference type="InterPro" id="IPR001647">
    <property type="entry name" value="HTH_TetR"/>
</dbReference>
<dbReference type="PROSITE" id="PS01081">
    <property type="entry name" value="HTH_TETR_1"/>
    <property type="match status" value="1"/>
</dbReference>
<dbReference type="Proteomes" id="UP000233343">
    <property type="component" value="Unassembled WGS sequence"/>
</dbReference>
<dbReference type="InterPro" id="IPR023772">
    <property type="entry name" value="DNA-bd_HTH_TetR-type_CS"/>
</dbReference>
<dbReference type="Pfam" id="PF00440">
    <property type="entry name" value="TetR_N"/>
    <property type="match status" value="1"/>
</dbReference>
<evidence type="ECO:0000256" key="1">
    <source>
        <dbReference type="ARBA" id="ARBA00022491"/>
    </source>
</evidence>
<protein>
    <submittedName>
        <fullName evidence="5">TetR/AcrR family transcriptional regulator</fullName>
    </submittedName>
</protein>
<dbReference type="InterPro" id="IPR050624">
    <property type="entry name" value="HTH-type_Tx_Regulator"/>
</dbReference>
<dbReference type="GO" id="GO:0003677">
    <property type="term" value="F:DNA binding"/>
    <property type="evidence" value="ECO:0007669"/>
    <property type="project" value="UniProtKB-UniRule"/>
</dbReference>
<evidence type="ECO:0000256" key="2">
    <source>
        <dbReference type="ARBA" id="ARBA00023125"/>
    </source>
</evidence>
<dbReference type="EMBL" id="PISD01000077">
    <property type="protein sequence ID" value="PKG26126.1"/>
    <property type="molecule type" value="Genomic_DNA"/>
</dbReference>
<dbReference type="PROSITE" id="PS50977">
    <property type="entry name" value="HTH_TETR_2"/>
    <property type="match status" value="1"/>
</dbReference>
<dbReference type="Gene3D" id="1.10.10.60">
    <property type="entry name" value="Homeodomain-like"/>
    <property type="match status" value="1"/>
</dbReference>
<dbReference type="Gene3D" id="1.10.357.10">
    <property type="entry name" value="Tetracycline Repressor, domain 2"/>
    <property type="match status" value="1"/>
</dbReference>
<evidence type="ECO:0000313" key="5">
    <source>
        <dbReference type="EMBL" id="PKG26126.1"/>
    </source>
</evidence>
<dbReference type="PRINTS" id="PR00455">
    <property type="entry name" value="HTHTETR"/>
</dbReference>
<accession>A0A2N0Z9E0</accession>
<keyword evidence="2 3" id="KW-0238">DNA-binding</keyword>
<evidence type="ECO:0000259" key="4">
    <source>
        <dbReference type="PROSITE" id="PS50977"/>
    </source>
</evidence>
<evidence type="ECO:0000256" key="3">
    <source>
        <dbReference type="PROSITE-ProRule" id="PRU00335"/>
    </source>
</evidence>
<feature type="domain" description="HTH tetR-type" evidence="4">
    <location>
        <begin position="1"/>
        <end position="59"/>
    </location>
</feature>
<gene>
    <name evidence="5" type="ORF">CWS20_25750</name>
</gene>
<dbReference type="InterPro" id="IPR041490">
    <property type="entry name" value="KstR2_TetR_C"/>
</dbReference>
<dbReference type="PANTHER" id="PTHR43479">
    <property type="entry name" value="ACREF/ENVCD OPERON REPRESSOR-RELATED"/>
    <property type="match status" value="1"/>
</dbReference>
<dbReference type="Pfam" id="PF17932">
    <property type="entry name" value="TetR_C_24"/>
    <property type="match status" value="1"/>
</dbReference>
<keyword evidence="1" id="KW-0678">Repressor</keyword>
<comment type="caution">
    <text evidence="5">The sequence shown here is derived from an EMBL/GenBank/DDBJ whole genome shotgun (WGS) entry which is preliminary data.</text>
</comment>
<proteinExistence type="predicted"/>
<dbReference type="InterPro" id="IPR009057">
    <property type="entry name" value="Homeodomain-like_sf"/>
</dbReference>
<dbReference type="SUPFAM" id="SSF48498">
    <property type="entry name" value="Tetracyclin repressor-like, C-terminal domain"/>
    <property type="match status" value="1"/>
</dbReference>
<dbReference type="PANTHER" id="PTHR43479:SF11">
    <property type="entry name" value="ACREF_ENVCD OPERON REPRESSOR-RELATED"/>
    <property type="match status" value="1"/>
</dbReference>
<dbReference type="SUPFAM" id="SSF46689">
    <property type="entry name" value="Homeodomain-like"/>
    <property type="match status" value="1"/>
</dbReference>
<dbReference type="AlphaFoldDB" id="A0A2N0Z9E0"/>
<organism evidence="5 6">
    <name type="scientific">Cytobacillus horneckiae</name>
    <dbReference type="NCBI Taxonomy" id="549687"/>
    <lineage>
        <taxon>Bacteria</taxon>
        <taxon>Bacillati</taxon>
        <taxon>Bacillota</taxon>
        <taxon>Bacilli</taxon>
        <taxon>Bacillales</taxon>
        <taxon>Bacillaceae</taxon>
        <taxon>Cytobacillus</taxon>
    </lineage>
</organism>
<evidence type="ECO:0000313" key="6">
    <source>
        <dbReference type="Proteomes" id="UP000233343"/>
    </source>
</evidence>
<feature type="DNA-binding region" description="H-T-H motif" evidence="3">
    <location>
        <begin position="22"/>
        <end position="41"/>
    </location>
</feature>
<sequence length="188" mass="22386">MKRKILKESIHLFDSKGFKETSIQDIVDKLGVTKGTFYYYFNSKQEVLRDIHLAYLEGLLEEQQKIFKDNSVTYKEKLYKIIYLINSKIDTQGKDARIVFREMRHLTEEQMNQIKQKRKEFRLIFQQILEEGKISGEFKDNIRTDIIAFGVLGMLNRNYYWFKPEGEVSDTELSELYLEMILNGISNE</sequence>